<evidence type="ECO:0000256" key="4">
    <source>
        <dbReference type="ARBA" id="ARBA00023004"/>
    </source>
</evidence>
<dbReference type="PANTHER" id="PTHR24296">
    <property type="entry name" value="CYTOCHROME P450"/>
    <property type="match status" value="1"/>
</dbReference>
<comment type="caution">
    <text evidence="7">The sequence shown here is derived from an EMBL/GenBank/DDBJ whole genome shotgun (WGS) entry which is preliminary data.</text>
</comment>
<evidence type="ECO:0000256" key="1">
    <source>
        <dbReference type="ARBA" id="ARBA00010617"/>
    </source>
</evidence>
<feature type="transmembrane region" description="Helical" evidence="6">
    <location>
        <begin position="12"/>
        <end position="38"/>
    </location>
</feature>
<keyword evidence="5" id="KW-0349">Heme</keyword>
<dbReference type="Pfam" id="PF00067">
    <property type="entry name" value="p450"/>
    <property type="match status" value="1"/>
</dbReference>
<dbReference type="GO" id="GO:0020037">
    <property type="term" value="F:heme binding"/>
    <property type="evidence" value="ECO:0007669"/>
    <property type="project" value="InterPro"/>
</dbReference>
<dbReference type="InterPro" id="IPR002401">
    <property type="entry name" value="Cyt_P450_E_grp-I"/>
</dbReference>
<dbReference type="InterPro" id="IPR001128">
    <property type="entry name" value="Cyt_P450"/>
</dbReference>
<dbReference type="SUPFAM" id="SSF48264">
    <property type="entry name" value="Cytochrome P450"/>
    <property type="match status" value="1"/>
</dbReference>
<dbReference type="Gene3D" id="1.10.630.10">
    <property type="entry name" value="Cytochrome P450"/>
    <property type="match status" value="1"/>
</dbReference>
<gene>
    <name evidence="7" type="ORF">Sjap_020764</name>
</gene>
<feature type="transmembrane region" description="Helical" evidence="6">
    <location>
        <begin position="50"/>
        <end position="70"/>
    </location>
</feature>
<evidence type="ECO:0000256" key="6">
    <source>
        <dbReference type="SAM" id="Phobius"/>
    </source>
</evidence>
<comment type="similarity">
    <text evidence="1">Belongs to the cytochrome P450 family.</text>
</comment>
<dbReference type="GO" id="GO:0044550">
    <property type="term" value="P:secondary metabolite biosynthetic process"/>
    <property type="evidence" value="ECO:0007669"/>
    <property type="project" value="UniProtKB-ARBA"/>
</dbReference>
<evidence type="ECO:0000256" key="5">
    <source>
        <dbReference type="PIRSR" id="PIRSR602401-1"/>
    </source>
</evidence>
<keyword evidence="6" id="KW-0812">Transmembrane</keyword>
<keyword evidence="4 5" id="KW-0408">Iron</keyword>
<keyword evidence="6" id="KW-0472">Membrane</keyword>
<dbReference type="InterPro" id="IPR036396">
    <property type="entry name" value="Cyt_P450_sf"/>
</dbReference>
<evidence type="ECO:0000256" key="2">
    <source>
        <dbReference type="ARBA" id="ARBA00022723"/>
    </source>
</evidence>
<keyword evidence="6" id="KW-1133">Transmembrane helix</keyword>
<keyword evidence="3" id="KW-0560">Oxidoreductase</keyword>
<dbReference type="CDD" id="cd11064">
    <property type="entry name" value="CYP86A"/>
    <property type="match status" value="1"/>
</dbReference>
<comment type="cofactor">
    <cofactor evidence="5">
        <name>heme</name>
        <dbReference type="ChEBI" id="CHEBI:30413"/>
    </cofactor>
</comment>
<evidence type="ECO:0008006" key="9">
    <source>
        <dbReference type="Google" id="ProtNLM"/>
    </source>
</evidence>
<sequence>MDPFSVITTTAVSILVAGLAVVFLLVAVFAIVHLVFYAKELMIHDQQAPIAGSIFNLLVHFNTLFDYLTYLARKHRTYRVVAPFHSEIYTVDPVNVEHILKNNFSNYGKGQYNHGIMKDLLGDGIFAVDGEKWRQQRRIASLEFSNKLLKNFSSMVFRANAVKLVEKVSEVAASNKMMDLQDMLMKSTLDSIFKVGFGIELDSLSGLDEFGNRFTKAFDESNVLVYWRFVDPFWKIKRFLNIGTEASLRRNIKLIDEFVFQVIKRKREQMKTEITNRGKQDMLSRFLVESEKDEENMTDQYLRDIILSFVIAGKDSSANTLTWFFYMLCKHPFIQEKIVQEVREATSMNDDMSVNEFAEMITEEVLDKMQYLHASLTETLRLYPAVPVDGKCSKEDDVLPDGLRVKKGDGINYMPYGMGRMADIWGEDAEDFRPERWLKNGIFQPESPFKFTAFQAGPRICLGKEFAYRQMKILAAFLLTFFKFKLADETKEATYRTMFTLHMDQGLPLFAVHRLSKDGVGFSGKQCLDNW</sequence>
<evidence type="ECO:0000256" key="3">
    <source>
        <dbReference type="ARBA" id="ARBA00023002"/>
    </source>
</evidence>
<dbReference type="PRINTS" id="PR00385">
    <property type="entry name" value="P450"/>
</dbReference>
<dbReference type="EMBL" id="JBBNAE010000008">
    <property type="protein sequence ID" value="KAK9103510.1"/>
    <property type="molecule type" value="Genomic_DNA"/>
</dbReference>
<dbReference type="GO" id="GO:0004497">
    <property type="term" value="F:monooxygenase activity"/>
    <property type="evidence" value="ECO:0007669"/>
    <property type="project" value="InterPro"/>
</dbReference>
<dbReference type="GO" id="GO:0016705">
    <property type="term" value="F:oxidoreductase activity, acting on paired donors, with incorporation or reduction of molecular oxygen"/>
    <property type="evidence" value="ECO:0007669"/>
    <property type="project" value="InterPro"/>
</dbReference>
<organism evidence="7 8">
    <name type="scientific">Stephania japonica</name>
    <dbReference type="NCBI Taxonomy" id="461633"/>
    <lineage>
        <taxon>Eukaryota</taxon>
        <taxon>Viridiplantae</taxon>
        <taxon>Streptophyta</taxon>
        <taxon>Embryophyta</taxon>
        <taxon>Tracheophyta</taxon>
        <taxon>Spermatophyta</taxon>
        <taxon>Magnoliopsida</taxon>
        <taxon>Ranunculales</taxon>
        <taxon>Menispermaceae</taxon>
        <taxon>Menispermoideae</taxon>
        <taxon>Cissampelideae</taxon>
        <taxon>Stephania</taxon>
    </lineage>
</organism>
<dbReference type="GO" id="GO:0005506">
    <property type="term" value="F:iron ion binding"/>
    <property type="evidence" value="ECO:0007669"/>
    <property type="project" value="InterPro"/>
</dbReference>
<accession>A0AAP0F1B8</accession>
<keyword evidence="2 5" id="KW-0479">Metal-binding</keyword>
<proteinExistence type="inferred from homology"/>
<feature type="binding site" description="axial binding residue" evidence="5">
    <location>
        <position position="461"/>
    </location>
    <ligand>
        <name>heme</name>
        <dbReference type="ChEBI" id="CHEBI:30413"/>
    </ligand>
    <ligandPart>
        <name>Fe</name>
        <dbReference type="ChEBI" id="CHEBI:18248"/>
    </ligandPart>
</feature>
<keyword evidence="8" id="KW-1185">Reference proteome</keyword>
<dbReference type="AlphaFoldDB" id="A0AAP0F1B8"/>
<dbReference type="Proteomes" id="UP001417504">
    <property type="component" value="Unassembled WGS sequence"/>
</dbReference>
<dbReference type="PRINTS" id="PR00463">
    <property type="entry name" value="EP450I"/>
</dbReference>
<reference evidence="7 8" key="1">
    <citation type="submission" date="2024-01" db="EMBL/GenBank/DDBJ databases">
        <title>Genome assemblies of Stephania.</title>
        <authorList>
            <person name="Yang L."/>
        </authorList>
    </citation>
    <scope>NUCLEOTIDE SEQUENCE [LARGE SCALE GENOMIC DNA]</scope>
    <source>
        <strain evidence="7">QJT</strain>
        <tissue evidence="7">Leaf</tissue>
    </source>
</reference>
<evidence type="ECO:0000313" key="8">
    <source>
        <dbReference type="Proteomes" id="UP001417504"/>
    </source>
</evidence>
<protein>
    <recommendedName>
        <fullName evidence="9">Cytochrome P450</fullName>
    </recommendedName>
</protein>
<name>A0AAP0F1B8_9MAGN</name>
<evidence type="ECO:0000313" key="7">
    <source>
        <dbReference type="EMBL" id="KAK9103510.1"/>
    </source>
</evidence>